<evidence type="ECO:0000259" key="9">
    <source>
        <dbReference type="PROSITE" id="PS50067"/>
    </source>
</evidence>
<keyword evidence="5 7" id="KW-0175">Coiled coil</keyword>
<proteinExistence type="inferred from homology"/>
<dbReference type="SMART" id="SM00129">
    <property type="entry name" value="KISc"/>
    <property type="match status" value="1"/>
</dbReference>
<protein>
    <submittedName>
        <fullName evidence="10">Kinesinlike protein putative</fullName>
    </submittedName>
</protein>
<sequence length="1769" mass="201719">MRDKDEKDGQKAQIDNAPSIKSFIGYKSNRNTIKKAIESRRQMSNDVDTTRDRTSVQVIVRIRPLLPKEIASKAKISLQSDRVSIRIPNSSSFTLPSQTSLPAKTFTFDRVFSPQTSQTEFYEQSLKPLMDTFMQGFNVTVVAYGQTGSGKTFTMGNQANRSTDVTYSIPQDARSSDPHDGLIPRFLKEYFDRMQKEKEERRHEFQVSVSYLEIYGEEIHDLLDPRMAISDNLIHGNAALEKLQLREGKSGVYVRGLSEVRVQTCEEAMEQMRAGCLRRITGSTEMNDHSSRSHAVYTVKMVRYVRRSRPQESTSTGSWSSKSTQGDAGEFDADNNSFEDASNDLREDILNATIISKLTFVDLAGSERLKRTMAEGTRMKEGIQINSGLLALGNVINALGVERRRPQSSAFIPYRASKLTRLLQDALGGNSRTLFIACVSSTLQSLNESHSTLQYANRAKNIQNKAVKNIDTRTVQMMALRAMNALLRQELLKARLLLPNRRENIALNPTQMEAYLEKVMQEPVIIELLQKMEELAVSAYDSCVPFSALTGQCDTLWNRAFGSETAMSCGNYESSQIASNGTNGTSSTLSSISSRFLLAGDDCFSDISCSCSQSGGCTCGESSATVSTNGDTACVGESLGEMQHESLSSLDVVNGQANCQNWNAFLAVLDVVSITLEIRQMRQNATTANENLQEKIQRQTVRVDRCKRIAEAAFCALEKRKDDQNGVEIAKKRVELSQEHSLQLEKQLEALHDQSRKQSERRQEEIRRKCVQLEIIRRSIKQRNHETETLQPLDILIRSEEVRRRSGVDKLCQVAEKVQIDDNEMAILNSEDSDQIARCSMAFCDPQCITKRLQNDSQKEDVQTSDIVMREFNNVFQEMIEMEVLEATYALQVRTRTRLIEELSDSETEADQKLKGQQLAKCEIHIRRLSDLLGECATLEKSQLRDRFNATLHSIPNLESARHIIRKMAEEVHVHRRLWSRNCLEMMDNSVEQQTNEISEKLITAKEHEERMERLMEQHEEELIDTLGLQSRLDLDAETKNTNRDDTHARQIQSLSSKLNAMNEKLKTAEAERDAATHKLAQIDEELSLERKEVQILKTRMEEAKDEKELSDLLEKCRSMWRELGRSVSDENAKFQDINSILRQRCNEELAELESTRNRLIERVMSLYDQVKMVERLLQVEKDAQVVSFHELSTVTSDSLLHQEQYLSARYKTLGDTIRDRLQVKIRIWQDIGEHVEVLQIRQVADFRYIPTDRAVMHTEQLDALTLIVYGCGETDTHPALSVWKEFVADPMRLDRILSSLQGDGNSLFSETVLVHDTTFCEALCEEKSARLLHLGEFFREIEQLVKQMEFSSEELHRFGIHVAGDRMDDVRMQNALLMITGKGGNVDLSSETFDFMERIKDELDKVFSGRRDAMRCFIMTLGLIAKLRNDMFRAHCPDLEDLLRQHTWELDACALELNDEKSSLCAPATFRLGKKCLLAEYARWQSAARAFLSTMNAEMSSFGIESDADRIRFLLGRESKDTLSDRLVLDRFYDPNSDVEQELSNGQDTLILRIDPIFSEMGVVFAPSYAKESIRQLQKLACDLKVVERLVQGARHQLSSLHKIMELYATIERYDQEIAKFNEEASKKERLFGDSKCLKREFLYRARIAREYPVLLEAFKKALWRWGIREQGKDMRHTEPEFDSSILGAEFLQFLTNIVNTKTALLHLDLGMMNVQEGKRRPPTSTTQKIPRSGSMQALVSSPNGHGKRRLRTASTSSSVPRRNHSIR</sequence>
<dbReference type="PANTHER" id="PTHR47969">
    <property type="entry name" value="CHROMOSOME-ASSOCIATED KINESIN KIF4A-RELATED"/>
    <property type="match status" value="1"/>
</dbReference>
<organism evidence="10">
    <name type="scientific">Albugo laibachii Nc14</name>
    <dbReference type="NCBI Taxonomy" id="890382"/>
    <lineage>
        <taxon>Eukaryota</taxon>
        <taxon>Sar</taxon>
        <taxon>Stramenopiles</taxon>
        <taxon>Oomycota</taxon>
        <taxon>Peronosporomycetes</taxon>
        <taxon>Albuginales</taxon>
        <taxon>Albuginaceae</taxon>
        <taxon>Albugo</taxon>
    </lineage>
</organism>
<comment type="subcellular location">
    <subcellularLocation>
        <location evidence="1">Cytoplasm</location>
    </subcellularLocation>
</comment>
<keyword evidence="3 6" id="KW-0547">Nucleotide-binding</keyword>
<keyword evidence="2" id="KW-0963">Cytoplasm</keyword>
<feature type="coiled-coil region" evidence="7">
    <location>
        <begin position="991"/>
        <end position="1025"/>
    </location>
</feature>
<evidence type="ECO:0000256" key="1">
    <source>
        <dbReference type="ARBA" id="ARBA00004496"/>
    </source>
</evidence>
<dbReference type="GO" id="GO:0007052">
    <property type="term" value="P:mitotic spindle organization"/>
    <property type="evidence" value="ECO:0007669"/>
    <property type="project" value="TreeGrafter"/>
</dbReference>
<evidence type="ECO:0000256" key="6">
    <source>
        <dbReference type="PROSITE-ProRule" id="PRU00283"/>
    </source>
</evidence>
<dbReference type="PROSITE" id="PS50067">
    <property type="entry name" value="KINESIN_MOTOR_2"/>
    <property type="match status" value="1"/>
</dbReference>
<feature type="coiled-coil region" evidence="7">
    <location>
        <begin position="1052"/>
        <end position="1107"/>
    </location>
</feature>
<dbReference type="Pfam" id="PF00225">
    <property type="entry name" value="Kinesin"/>
    <property type="match status" value="1"/>
</dbReference>
<evidence type="ECO:0000313" key="10">
    <source>
        <dbReference type="EMBL" id="CCA17648.1"/>
    </source>
</evidence>
<dbReference type="GO" id="GO:0051231">
    <property type="term" value="P:spindle elongation"/>
    <property type="evidence" value="ECO:0007669"/>
    <property type="project" value="TreeGrafter"/>
</dbReference>
<accession>F0W936</accession>
<evidence type="ECO:0000256" key="4">
    <source>
        <dbReference type="ARBA" id="ARBA00022840"/>
    </source>
</evidence>
<dbReference type="EMBL" id="FR824083">
    <property type="protein sequence ID" value="CCA17648.1"/>
    <property type="molecule type" value="Genomic_DNA"/>
</dbReference>
<feature type="compositionally biased region" description="Polar residues" evidence="8">
    <location>
        <begin position="1724"/>
        <end position="1745"/>
    </location>
</feature>
<feature type="region of interest" description="Disordered" evidence="8">
    <location>
        <begin position="1717"/>
        <end position="1769"/>
    </location>
</feature>
<reference evidence="10" key="1">
    <citation type="journal article" date="2011" name="PLoS Biol.">
        <title>Gene gain and loss during evolution of obligate parasitism in the white rust pathogen of Arabidopsis thaliana.</title>
        <authorList>
            <person name="Kemen E."/>
            <person name="Gardiner A."/>
            <person name="Schultz-Larsen T."/>
            <person name="Kemen A.C."/>
            <person name="Balmuth A.L."/>
            <person name="Robert-Seilaniantz A."/>
            <person name="Bailey K."/>
            <person name="Holub E."/>
            <person name="Studholme D.J."/>
            <person name="Maclean D."/>
            <person name="Jones J.D."/>
        </authorList>
    </citation>
    <scope>NUCLEOTIDE SEQUENCE</scope>
</reference>
<dbReference type="InterPro" id="IPR019821">
    <property type="entry name" value="Kinesin_motor_CS"/>
</dbReference>
<evidence type="ECO:0000256" key="5">
    <source>
        <dbReference type="ARBA" id="ARBA00023054"/>
    </source>
</evidence>
<evidence type="ECO:0000256" key="3">
    <source>
        <dbReference type="ARBA" id="ARBA00022741"/>
    </source>
</evidence>
<evidence type="ECO:0000256" key="7">
    <source>
        <dbReference type="SAM" id="Coils"/>
    </source>
</evidence>
<dbReference type="InterPro" id="IPR027417">
    <property type="entry name" value="P-loop_NTPase"/>
</dbReference>
<dbReference type="GO" id="GO:0005875">
    <property type="term" value="C:microtubule associated complex"/>
    <property type="evidence" value="ECO:0007669"/>
    <property type="project" value="TreeGrafter"/>
</dbReference>
<feature type="coiled-coil region" evidence="7">
    <location>
        <begin position="1139"/>
        <end position="1170"/>
    </location>
</feature>
<keyword evidence="6" id="KW-0505">Motor protein</keyword>
<evidence type="ECO:0000256" key="8">
    <source>
        <dbReference type="SAM" id="MobiDB-lite"/>
    </source>
</evidence>
<feature type="compositionally biased region" description="Low complexity" evidence="8">
    <location>
        <begin position="313"/>
        <end position="324"/>
    </location>
</feature>
<dbReference type="PROSITE" id="PS00411">
    <property type="entry name" value="KINESIN_MOTOR_1"/>
    <property type="match status" value="1"/>
</dbReference>
<evidence type="ECO:0000256" key="2">
    <source>
        <dbReference type="ARBA" id="ARBA00022490"/>
    </source>
</evidence>
<dbReference type="GO" id="GO:0003777">
    <property type="term" value="F:microtubule motor activity"/>
    <property type="evidence" value="ECO:0007669"/>
    <property type="project" value="InterPro"/>
</dbReference>
<dbReference type="HOGENOM" id="CLU_241553_0_0_1"/>
<feature type="domain" description="Kinesin motor" evidence="9">
    <location>
        <begin position="55"/>
        <end position="462"/>
    </location>
</feature>
<gene>
    <name evidence="10" type="primary">AlNc14C38G3307</name>
    <name evidence="10" type="ORF">ALNC14_037910</name>
</gene>
<dbReference type="InterPro" id="IPR036961">
    <property type="entry name" value="Kinesin_motor_dom_sf"/>
</dbReference>
<keyword evidence="4 6" id="KW-0067">ATP-binding</keyword>
<dbReference type="GO" id="GO:0005524">
    <property type="term" value="F:ATP binding"/>
    <property type="evidence" value="ECO:0007669"/>
    <property type="project" value="UniProtKB-UniRule"/>
</dbReference>
<feature type="binding site" evidence="6">
    <location>
        <begin position="145"/>
        <end position="152"/>
    </location>
    <ligand>
        <name>ATP</name>
        <dbReference type="ChEBI" id="CHEBI:30616"/>
    </ligand>
</feature>
<dbReference type="InterPro" id="IPR001752">
    <property type="entry name" value="Kinesin_motor_dom"/>
</dbReference>
<feature type="coiled-coil region" evidence="7">
    <location>
        <begin position="678"/>
        <end position="709"/>
    </location>
</feature>
<dbReference type="PRINTS" id="PR00380">
    <property type="entry name" value="KINESINHEAVY"/>
</dbReference>
<dbReference type="PANTHER" id="PTHR47969:SF15">
    <property type="entry name" value="CHROMOSOME-ASSOCIATED KINESIN KIF4A-RELATED"/>
    <property type="match status" value="1"/>
</dbReference>
<feature type="coiled-coil region" evidence="7">
    <location>
        <begin position="1605"/>
        <end position="1632"/>
    </location>
</feature>
<dbReference type="InterPro" id="IPR027640">
    <property type="entry name" value="Kinesin-like_fam"/>
</dbReference>
<reference evidence="10" key="2">
    <citation type="submission" date="2011-02" db="EMBL/GenBank/DDBJ databases">
        <authorList>
            <person name="MacLean D."/>
        </authorList>
    </citation>
    <scope>NUCLEOTIDE SEQUENCE</scope>
</reference>
<feature type="region of interest" description="Disordered" evidence="8">
    <location>
        <begin position="307"/>
        <end position="337"/>
    </location>
</feature>
<dbReference type="GO" id="GO:0005737">
    <property type="term" value="C:cytoplasm"/>
    <property type="evidence" value="ECO:0007669"/>
    <property type="project" value="UniProtKB-SubCell"/>
</dbReference>
<dbReference type="SUPFAM" id="SSF52540">
    <property type="entry name" value="P-loop containing nucleoside triphosphate hydrolases"/>
    <property type="match status" value="1"/>
</dbReference>
<dbReference type="GO" id="GO:0008017">
    <property type="term" value="F:microtubule binding"/>
    <property type="evidence" value="ECO:0007669"/>
    <property type="project" value="InterPro"/>
</dbReference>
<dbReference type="GO" id="GO:0007018">
    <property type="term" value="P:microtubule-based movement"/>
    <property type="evidence" value="ECO:0007669"/>
    <property type="project" value="InterPro"/>
</dbReference>
<name>F0W936_9STRA</name>
<dbReference type="Gene3D" id="3.40.850.10">
    <property type="entry name" value="Kinesin motor domain"/>
    <property type="match status" value="1"/>
</dbReference>
<comment type="similarity">
    <text evidence="6">Belongs to the TRAFAC class myosin-kinesin ATPase superfamily. Kinesin family.</text>
</comment>